<reference evidence="1 2" key="1">
    <citation type="submission" date="2021-06" db="EMBL/GenBank/DDBJ databases">
        <title>Caerostris extrusa draft genome.</title>
        <authorList>
            <person name="Kono N."/>
            <person name="Arakawa K."/>
        </authorList>
    </citation>
    <scope>NUCLEOTIDE SEQUENCE [LARGE SCALE GENOMIC DNA]</scope>
</reference>
<accession>A0AAV4MGB5</accession>
<organism evidence="1 2">
    <name type="scientific">Caerostris extrusa</name>
    <name type="common">Bark spider</name>
    <name type="synonym">Caerostris bankana</name>
    <dbReference type="NCBI Taxonomy" id="172846"/>
    <lineage>
        <taxon>Eukaryota</taxon>
        <taxon>Metazoa</taxon>
        <taxon>Ecdysozoa</taxon>
        <taxon>Arthropoda</taxon>
        <taxon>Chelicerata</taxon>
        <taxon>Arachnida</taxon>
        <taxon>Araneae</taxon>
        <taxon>Araneomorphae</taxon>
        <taxon>Entelegynae</taxon>
        <taxon>Araneoidea</taxon>
        <taxon>Araneidae</taxon>
        <taxon>Caerostris</taxon>
    </lineage>
</organism>
<protein>
    <submittedName>
        <fullName evidence="1">Uncharacterized protein</fullName>
    </submittedName>
</protein>
<evidence type="ECO:0000313" key="2">
    <source>
        <dbReference type="Proteomes" id="UP001054945"/>
    </source>
</evidence>
<proteinExistence type="predicted"/>
<comment type="caution">
    <text evidence="1">The sequence shown here is derived from an EMBL/GenBank/DDBJ whole genome shotgun (WGS) entry which is preliminary data.</text>
</comment>
<evidence type="ECO:0000313" key="1">
    <source>
        <dbReference type="EMBL" id="GIX69854.1"/>
    </source>
</evidence>
<gene>
    <name evidence="1" type="ORF">CEXT_15561</name>
</gene>
<dbReference type="AlphaFoldDB" id="A0AAV4MGB5"/>
<keyword evidence="2" id="KW-1185">Reference proteome</keyword>
<sequence>MQLRSIPTTTMPFKNEMSTMCVYLPHNSQESPRRYRNSVHKKKLVAKVSATSHSRLTKPTNRDEPLIFALTVFVLHLHMNATDFLTARPFIVFGN</sequence>
<name>A0AAV4MGB5_CAEEX</name>
<dbReference type="Proteomes" id="UP001054945">
    <property type="component" value="Unassembled WGS sequence"/>
</dbReference>
<dbReference type="EMBL" id="BPLR01002091">
    <property type="protein sequence ID" value="GIX69854.1"/>
    <property type="molecule type" value="Genomic_DNA"/>
</dbReference>